<dbReference type="Gene3D" id="1.10.260.40">
    <property type="entry name" value="lambda repressor-like DNA-binding domains"/>
    <property type="match status" value="1"/>
</dbReference>
<dbReference type="RefSeq" id="WP_379876483.1">
    <property type="nucleotide sequence ID" value="NZ_JBHUIP010000011.1"/>
</dbReference>
<protein>
    <submittedName>
        <fullName evidence="2">Type II TA system antitoxin MqsA family protein</fullName>
    </submittedName>
</protein>
<evidence type="ECO:0000313" key="2">
    <source>
        <dbReference type="EMBL" id="MFD2263473.1"/>
    </source>
</evidence>
<dbReference type="InterPro" id="IPR022452">
    <property type="entry name" value="MqsA"/>
</dbReference>
<name>A0ABW5DQN3_9PROT</name>
<dbReference type="PROSITE" id="PS50943">
    <property type="entry name" value="HTH_CROC1"/>
    <property type="match status" value="1"/>
</dbReference>
<organism evidence="2 3">
    <name type="scientific">Lacibacterium aquatile</name>
    <dbReference type="NCBI Taxonomy" id="1168082"/>
    <lineage>
        <taxon>Bacteria</taxon>
        <taxon>Pseudomonadati</taxon>
        <taxon>Pseudomonadota</taxon>
        <taxon>Alphaproteobacteria</taxon>
        <taxon>Rhodospirillales</taxon>
        <taxon>Rhodospirillaceae</taxon>
    </lineage>
</organism>
<dbReference type="EMBL" id="JBHUIP010000011">
    <property type="protein sequence ID" value="MFD2263473.1"/>
    <property type="molecule type" value="Genomic_DNA"/>
</dbReference>
<accession>A0ABW5DQN3</accession>
<proteinExistence type="predicted"/>
<comment type="caution">
    <text evidence="2">The sequence shown here is derived from an EMBL/GenBank/DDBJ whole genome shotgun (WGS) entry which is preliminary data.</text>
</comment>
<evidence type="ECO:0000259" key="1">
    <source>
        <dbReference type="PROSITE" id="PS50943"/>
    </source>
</evidence>
<dbReference type="Proteomes" id="UP001597295">
    <property type="component" value="Unassembled WGS sequence"/>
</dbReference>
<reference evidence="3" key="1">
    <citation type="journal article" date="2019" name="Int. J. Syst. Evol. Microbiol.">
        <title>The Global Catalogue of Microorganisms (GCM) 10K type strain sequencing project: providing services to taxonomists for standard genome sequencing and annotation.</title>
        <authorList>
            <consortium name="The Broad Institute Genomics Platform"/>
            <consortium name="The Broad Institute Genome Sequencing Center for Infectious Disease"/>
            <person name="Wu L."/>
            <person name="Ma J."/>
        </authorList>
    </citation>
    <scope>NUCLEOTIDE SEQUENCE [LARGE SCALE GENOMIC DNA]</scope>
    <source>
        <strain evidence="3">CGMCC 1.19062</strain>
    </source>
</reference>
<dbReference type="CDD" id="cd00093">
    <property type="entry name" value="HTH_XRE"/>
    <property type="match status" value="1"/>
</dbReference>
<dbReference type="SUPFAM" id="SSF47413">
    <property type="entry name" value="lambda repressor-like DNA-binding domains"/>
    <property type="match status" value="1"/>
</dbReference>
<evidence type="ECO:0000313" key="3">
    <source>
        <dbReference type="Proteomes" id="UP001597295"/>
    </source>
</evidence>
<dbReference type="Pfam" id="PF13560">
    <property type="entry name" value="HTH_31"/>
    <property type="match status" value="1"/>
</dbReference>
<dbReference type="NCBIfam" id="TIGR03830">
    <property type="entry name" value="CxxCG_CxxCG_HTH"/>
    <property type="match status" value="1"/>
</dbReference>
<feature type="domain" description="HTH cro/C1-type" evidence="1">
    <location>
        <begin position="80"/>
        <end position="111"/>
    </location>
</feature>
<dbReference type="Pfam" id="PF13274">
    <property type="entry name" value="SocA_Panacea"/>
    <property type="match status" value="1"/>
</dbReference>
<gene>
    <name evidence="2" type="ORF">ACFSM5_11285</name>
</gene>
<dbReference type="InterPro" id="IPR025272">
    <property type="entry name" value="SocA_Panacea"/>
</dbReference>
<keyword evidence="3" id="KW-1185">Reference proteome</keyword>
<sequence>MTTELLKDAACPACGVVGRVSRVTRCETVPVRDLEIEVNRTLRVCDHCKTEFENTKDADWKIDAYAAYRSAKGMVTPEQIREWRKSHDLTQPEVTRLLGWGDVTLSRYENGALQSDAHNRALSALMEPVGLGQALENNPDAVLPVKKEKILSDIREAVIYQQARQMLESTLSSALPDITNGCRAFNADRAAALISIVTQKELFKTSLNKVLFYSDFLAFHVCGHSISGLKYARINYGPVPDEFDVIFPLFSKMGVVTINPWENKNYFGEMVCSRNKADINVLTPKEQKIANIVRKYFEGWSATRIKDFSHQERAWLEVSNRGIIPYNYASDLQIKDLAERLD</sequence>
<dbReference type="InterPro" id="IPR010982">
    <property type="entry name" value="Lambda_DNA-bd_dom_sf"/>
</dbReference>
<dbReference type="InterPro" id="IPR001387">
    <property type="entry name" value="Cro/C1-type_HTH"/>
</dbReference>